<sequence>MLVILLTDIFKQTWGSGVNNRAYKVILVSGHDYRCPGAKAGKFIEHFEVKKINALVESALPENIRLLHLTSDIVNIKKNCQSESLKWKVKIINKLKPDFAIETHLNSYFDPEVDGCETLYYPTKNNKELATILQKALVSSISNKDRGVKPRKDLYFLKRTKCPAFIIEPLFISSPKGQHILRWFPSSIPEGLVARGIIEGILALKNQLLLPFLMEGGSEVKE</sequence>
<dbReference type="InterPro" id="IPR050695">
    <property type="entry name" value="N-acetylmuramoyl_amidase_3"/>
</dbReference>
<dbReference type="SUPFAM" id="SSF53187">
    <property type="entry name" value="Zn-dependent exopeptidases"/>
    <property type="match status" value="1"/>
</dbReference>
<gene>
    <name evidence="2" type="ORF">DRP43_02200</name>
</gene>
<dbReference type="Pfam" id="PF01520">
    <property type="entry name" value="Amidase_3"/>
    <property type="match status" value="1"/>
</dbReference>
<dbReference type="EMBL" id="QNBD01000077">
    <property type="protein sequence ID" value="RKX71750.1"/>
    <property type="molecule type" value="Genomic_DNA"/>
</dbReference>
<dbReference type="CDD" id="cd02696">
    <property type="entry name" value="MurNAc-LAA"/>
    <property type="match status" value="1"/>
</dbReference>
<dbReference type="PANTHER" id="PTHR30404:SF8">
    <property type="entry name" value="AUTOLYSIN PH-RELATED"/>
    <property type="match status" value="1"/>
</dbReference>
<accession>A0A660SP54</accession>
<evidence type="ECO:0000313" key="3">
    <source>
        <dbReference type="Proteomes" id="UP000271125"/>
    </source>
</evidence>
<evidence type="ECO:0000313" key="2">
    <source>
        <dbReference type="EMBL" id="RKX71750.1"/>
    </source>
</evidence>
<protein>
    <recommendedName>
        <fullName evidence="1">MurNAc-LAA domain-containing protein</fullName>
    </recommendedName>
</protein>
<dbReference type="InterPro" id="IPR002508">
    <property type="entry name" value="MurNAc-LAA_cat"/>
</dbReference>
<proteinExistence type="predicted"/>
<dbReference type="SMART" id="SM00646">
    <property type="entry name" value="Ami_3"/>
    <property type="match status" value="1"/>
</dbReference>
<dbReference type="GO" id="GO:0030288">
    <property type="term" value="C:outer membrane-bounded periplasmic space"/>
    <property type="evidence" value="ECO:0007669"/>
    <property type="project" value="TreeGrafter"/>
</dbReference>
<dbReference type="AlphaFoldDB" id="A0A660SP54"/>
<organism evidence="2 3">
    <name type="scientific">candidate division TA06 bacterium</name>
    <dbReference type="NCBI Taxonomy" id="2250710"/>
    <lineage>
        <taxon>Bacteria</taxon>
        <taxon>Bacteria division TA06</taxon>
    </lineage>
</organism>
<dbReference type="GO" id="GO:0009253">
    <property type="term" value="P:peptidoglycan catabolic process"/>
    <property type="evidence" value="ECO:0007669"/>
    <property type="project" value="InterPro"/>
</dbReference>
<dbReference type="Proteomes" id="UP000271125">
    <property type="component" value="Unassembled WGS sequence"/>
</dbReference>
<dbReference type="PANTHER" id="PTHR30404">
    <property type="entry name" value="N-ACETYLMURAMOYL-L-ALANINE AMIDASE"/>
    <property type="match status" value="1"/>
</dbReference>
<name>A0A660SP54_UNCT6</name>
<comment type="caution">
    <text evidence="2">The sequence shown here is derived from an EMBL/GenBank/DDBJ whole genome shotgun (WGS) entry which is preliminary data.</text>
</comment>
<reference evidence="2 3" key="1">
    <citation type="submission" date="2018-06" db="EMBL/GenBank/DDBJ databases">
        <title>Extensive metabolic versatility and redundancy in microbially diverse, dynamic hydrothermal sediments.</title>
        <authorList>
            <person name="Dombrowski N."/>
            <person name="Teske A."/>
            <person name="Baker B.J."/>
        </authorList>
    </citation>
    <scope>NUCLEOTIDE SEQUENCE [LARGE SCALE GENOMIC DNA]</scope>
    <source>
        <strain evidence="2">B10_G13</strain>
    </source>
</reference>
<dbReference type="Gene3D" id="3.40.630.40">
    <property type="entry name" value="Zn-dependent exopeptidases"/>
    <property type="match status" value="1"/>
</dbReference>
<evidence type="ECO:0000259" key="1">
    <source>
        <dbReference type="SMART" id="SM00646"/>
    </source>
</evidence>
<feature type="domain" description="MurNAc-LAA" evidence="1">
    <location>
        <begin position="89"/>
        <end position="202"/>
    </location>
</feature>
<dbReference type="GO" id="GO:0008745">
    <property type="term" value="F:N-acetylmuramoyl-L-alanine amidase activity"/>
    <property type="evidence" value="ECO:0007669"/>
    <property type="project" value="InterPro"/>
</dbReference>